<dbReference type="AlphaFoldDB" id="A0A8S9IQX8"/>
<gene>
    <name evidence="1" type="ORF">F2Q70_00003811</name>
</gene>
<comment type="caution">
    <text evidence="1">The sequence shown here is derived from an EMBL/GenBank/DDBJ whole genome shotgun (WGS) entry which is preliminary data.</text>
</comment>
<dbReference type="EMBL" id="QGKY02001015">
    <property type="protein sequence ID" value="KAF2571812.1"/>
    <property type="molecule type" value="Genomic_DNA"/>
</dbReference>
<accession>A0A8S9IQX8</accession>
<proteinExistence type="predicted"/>
<name>A0A8S9IQX8_BRACR</name>
<organism evidence="1">
    <name type="scientific">Brassica cretica</name>
    <name type="common">Mustard</name>
    <dbReference type="NCBI Taxonomy" id="69181"/>
    <lineage>
        <taxon>Eukaryota</taxon>
        <taxon>Viridiplantae</taxon>
        <taxon>Streptophyta</taxon>
        <taxon>Embryophyta</taxon>
        <taxon>Tracheophyta</taxon>
        <taxon>Spermatophyta</taxon>
        <taxon>Magnoliopsida</taxon>
        <taxon>eudicotyledons</taxon>
        <taxon>Gunneridae</taxon>
        <taxon>Pentapetalae</taxon>
        <taxon>rosids</taxon>
        <taxon>malvids</taxon>
        <taxon>Brassicales</taxon>
        <taxon>Brassicaceae</taxon>
        <taxon>Brassiceae</taxon>
        <taxon>Brassica</taxon>
    </lineage>
</organism>
<evidence type="ECO:0000313" key="1">
    <source>
        <dbReference type="EMBL" id="KAF2571812.1"/>
    </source>
</evidence>
<protein>
    <submittedName>
        <fullName evidence="1">Uncharacterized protein</fullName>
    </submittedName>
</protein>
<sequence>MGALEFGGEFRLTGEDCNSPVPGPKISLRKRASLRPIWPRSRVSLPPFPIKRDAALLLPHSETEAKLCREFPETETLVFELSLSPSLAPSLSSPSLLRAVALSLLAVALSLSPRRRRVVVVVTGSQPSLILVPDPDLG</sequence>
<reference evidence="1" key="1">
    <citation type="submission" date="2019-12" db="EMBL/GenBank/DDBJ databases">
        <title>Genome sequencing and annotation of Brassica cretica.</title>
        <authorList>
            <person name="Studholme D.J."/>
            <person name="Sarris P.F."/>
        </authorList>
    </citation>
    <scope>NUCLEOTIDE SEQUENCE</scope>
    <source>
        <strain evidence="1">PFS-102/07</strain>
        <tissue evidence="1">Leaf</tissue>
    </source>
</reference>